<dbReference type="RefSeq" id="WP_005029886.1">
    <property type="nucleotide sequence ID" value="NZ_KB849755.1"/>
</dbReference>
<reference evidence="1 2" key="1">
    <citation type="submission" date="2013-02" db="EMBL/GenBank/DDBJ databases">
        <title>The Genome Sequence of Acinetobacter bereziniae CIP 70.12.</title>
        <authorList>
            <consortium name="The Broad Institute Genome Sequencing Platform"/>
            <consortium name="The Broad Institute Genome Sequencing Center for Infectious Disease"/>
            <person name="Cerqueira G."/>
            <person name="Feldgarden M."/>
            <person name="Courvalin P."/>
            <person name="Perichon B."/>
            <person name="Grillot-Courvalin C."/>
            <person name="Clermont D."/>
            <person name="Rocha E."/>
            <person name="Yoon E.-J."/>
            <person name="Nemec A."/>
            <person name="Walker B."/>
            <person name="Young S.K."/>
            <person name="Zeng Q."/>
            <person name="Gargeya S."/>
            <person name="Fitzgerald M."/>
            <person name="Haas B."/>
            <person name="Abouelleil A."/>
            <person name="Alvarado L."/>
            <person name="Arachchi H.M."/>
            <person name="Berlin A.M."/>
            <person name="Chapman S.B."/>
            <person name="Dewar J."/>
            <person name="Goldberg J."/>
            <person name="Griggs A."/>
            <person name="Gujja S."/>
            <person name="Hansen M."/>
            <person name="Howarth C."/>
            <person name="Imamovic A."/>
            <person name="Larimer J."/>
            <person name="McCowan C."/>
            <person name="Murphy C."/>
            <person name="Neiman D."/>
            <person name="Pearson M."/>
            <person name="Priest M."/>
            <person name="Roberts A."/>
            <person name="Saif S."/>
            <person name="Shea T."/>
            <person name="Sisk P."/>
            <person name="Sykes S."/>
            <person name="Wortman J."/>
            <person name="Nusbaum C."/>
            <person name="Birren B."/>
        </authorList>
    </citation>
    <scope>NUCLEOTIDE SEQUENCE [LARGE SCALE GENOMIC DNA]</scope>
    <source>
        <strain evidence="1 2">CIP 70.12</strain>
    </source>
</reference>
<name>N9F5W7_ACIBZ</name>
<dbReference type="OrthoDB" id="6469262at2"/>
<protein>
    <submittedName>
        <fullName evidence="1">Uncharacterized protein</fullName>
    </submittedName>
</protein>
<accession>N9F5W7</accession>
<evidence type="ECO:0000313" key="2">
    <source>
        <dbReference type="Proteomes" id="UP000013251"/>
    </source>
</evidence>
<keyword evidence="2" id="KW-1185">Reference proteome</keyword>
<dbReference type="HOGENOM" id="CLU_183497_0_0_6"/>
<sequence length="105" mass="12298">MYKVDISFNNKEWICKKCGLLKPSSKIKLKIGDEVFFLVSKKRNESETISKEVNGTILDINDNQLIILDKKEIKTYFINKNEAFLKGRPAFFLYNMYGECMCKNE</sequence>
<dbReference type="AlphaFoldDB" id="N9F5W7"/>
<dbReference type="EMBL" id="APQG01000015">
    <property type="protein sequence ID" value="ENW00311.1"/>
    <property type="molecule type" value="Genomic_DNA"/>
</dbReference>
<proteinExistence type="predicted"/>
<gene>
    <name evidence="1" type="ORF">F938_00955</name>
</gene>
<organism evidence="1 2">
    <name type="scientific">Acinetobacter bereziniae LMG 1003 = CIP 70.12</name>
    <dbReference type="NCBI Taxonomy" id="981324"/>
    <lineage>
        <taxon>Bacteria</taxon>
        <taxon>Pseudomonadati</taxon>
        <taxon>Pseudomonadota</taxon>
        <taxon>Gammaproteobacteria</taxon>
        <taxon>Moraxellales</taxon>
        <taxon>Moraxellaceae</taxon>
        <taxon>Acinetobacter</taxon>
    </lineage>
</organism>
<comment type="caution">
    <text evidence="1">The sequence shown here is derived from an EMBL/GenBank/DDBJ whole genome shotgun (WGS) entry which is preliminary data.</text>
</comment>
<evidence type="ECO:0000313" key="1">
    <source>
        <dbReference type="EMBL" id="ENW00311.1"/>
    </source>
</evidence>
<dbReference type="GeneID" id="69462029"/>
<dbReference type="Proteomes" id="UP000013251">
    <property type="component" value="Unassembled WGS sequence"/>
</dbReference>